<evidence type="ECO:0000313" key="2">
    <source>
        <dbReference type="EMBL" id="MBS0031862.1"/>
    </source>
</evidence>
<evidence type="ECO:0000256" key="1">
    <source>
        <dbReference type="SAM" id="SignalP"/>
    </source>
</evidence>
<comment type="caution">
    <text evidence="2">The sequence shown here is derived from an EMBL/GenBank/DDBJ whole genome shotgun (WGS) entry which is preliminary data.</text>
</comment>
<sequence length="148" mass="17454">MKKQNDLLKRILQPGLATLFLVAATTCIQAQALLPDQNPRYRESMNAYLFKADSLTRNEGTTLQQTYHAYQYFEAKQALKEQRRQWRQDRRMARSSYWNDYTYNDYAVGYNRPYGYSYPTYGHYPGGFRWNDIATVTSLALGAYILFR</sequence>
<feature type="chain" id="PRO_5047212421" evidence="1">
    <location>
        <begin position="33"/>
        <end position="148"/>
    </location>
</feature>
<reference evidence="2 3" key="1">
    <citation type="submission" date="2021-04" db="EMBL/GenBank/DDBJ databases">
        <title>Chitinophaga sp. nov., isolated from the rhizosphere soil.</title>
        <authorList>
            <person name="He S."/>
        </authorList>
    </citation>
    <scope>NUCLEOTIDE SEQUENCE [LARGE SCALE GENOMIC DNA]</scope>
    <source>
        <strain evidence="2 3">2R12</strain>
    </source>
</reference>
<feature type="signal peptide" evidence="1">
    <location>
        <begin position="1"/>
        <end position="32"/>
    </location>
</feature>
<keyword evidence="1" id="KW-0732">Signal</keyword>
<dbReference type="RefSeq" id="WP_211977023.1">
    <property type="nucleotide sequence ID" value="NZ_CBFHAM010000047.1"/>
</dbReference>
<protein>
    <submittedName>
        <fullName evidence="2">Uncharacterized protein</fullName>
    </submittedName>
</protein>
<evidence type="ECO:0000313" key="3">
    <source>
        <dbReference type="Proteomes" id="UP000676386"/>
    </source>
</evidence>
<gene>
    <name evidence="2" type="ORF">KE626_31310</name>
</gene>
<keyword evidence="3" id="KW-1185">Reference proteome</keyword>
<accession>A0ABS5JB96</accession>
<proteinExistence type="predicted"/>
<dbReference type="EMBL" id="JAGTXB010000026">
    <property type="protein sequence ID" value="MBS0031862.1"/>
    <property type="molecule type" value="Genomic_DNA"/>
</dbReference>
<organism evidence="2 3">
    <name type="scientific">Chitinophaga hostae</name>
    <dbReference type="NCBI Taxonomy" id="2831022"/>
    <lineage>
        <taxon>Bacteria</taxon>
        <taxon>Pseudomonadati</taxon>
        <taxon>Bacteroidota</taxon>
        <taxon>Chitinophagia</taxon>
        <taxon>Chitinophagales</taxon>
        <taxon>Chitinophagaceae</taxon>
        <taxon>Chitinophaga</taxon>
    </lineage>
</organism>
<dbReference type="Proteomes" id="UP000676386">
    <property type="component" value="Unassembled WGS sequence"/>
</dbReference>
<name>A0ABS5JB96_9BACT</name>